<feature type="domain" description="Disease resistance protein At4g27190-like leucine-rich repeats" evidence="2">
    <location>
        <begin position="95"/>
        <end position="243"/>
    </location>
</feature>
<comment type="caution">
    <text evidence="3">The sequence shown here is derived from an EMBL/GenBank/DDBJ whole genome shotgun (WGS) entry which is preliminary data.</text>
</comment>
<evidence type="ECO:0000313" key="4">
    <source>
        <dbReference type="Proteomes" id="UP001374584"/>
    </source>
</evidence>
<evidence type="ECO:0000313" key="3">
    <source>
        <dbReference type="EMBL" id="KAK7374189.1"/>
    </source>
</evidence>
<dbReference type="AlphaFoldDB" id="A0AAN9NIZ2"/>
<dbReference type="Pfam" id="PF23247">
    <property type="entry name" value="LRR_RPS2"/>
    <property type="match status" value="2"/>
</dbReference>
<dbReference type="Gene3D" id="3.80.10.10">
    <property type="entry name" value="Ribonuclease Inhibitor"/>
    <property type="match status" value="1"/>
</dbReference>
<sequence length="529" mass="60382">MLNECPRLERLVSDVVSFSNLKQLTVESCEEMKNLFTFSTAKSLVQLEIVSILNCESMKEIVKKEEEDASGEIVLGRLTTLELNSLSRLVSFKHSKHLTLREDSDLEEIWHSKAGFQDNYFRSLKTLVVMDITKDHVIPSQVLPCLKSLEELEVKDCKAVEVIFDVNDMETKKKGILYRLKKLTLNNLPNLKCVWNKNPQGTISFPNLQEVSVYYCGELAALFPSYLARNLLKLEELHIESCDKLVDIVGKDDAMELETTEMFKFPCLILLILFRLPLLSCFYLAKHHLLCPLLEILDVSYCPKLKLFTSEFHDSCKESVIEIQVSSTITISRLQQPLFSVEKVVPKLKELTVNEESIILLSHAHLPQDLLFTLNLLLLCSEDDDNKKDTLPFDFLLKVPNLEDLKMFCFGLTEIFGSQKLEVHDKILSRLKNLTLENLEELKSIGLEHPWVKPYSERLESLKLIECPQVEKLVSGAVSFMNMKELLVTDCERMEYLVTFSAAKSLVQLVEGDPTMESSTDRGSSDGDN</sequence>
<evidence type="ECO:0000259" key="2">
    <source>
        <dbReference type="Pfam" id="PF23247"/>
    </source>
</evidence>
<dbReference type="EMBL" id="JAYMYR010000003">
    <property type="protein sequence ID" value="KAK7374189.1"/>
    <property type="molecule type" value="Genomic_DNA"/>
</dbReference>
<dbReference type="InterPro" id="IPR050905">
    <property type="entry name" value="Plant_NBS-LRR"/>
</dbReference>
<feature type="domain" description="Disease resistance protein At4g27190-like leucine-rich repeats" evidence="2">
    <location>
        <begin position="14"/>
        <end position="89"/>
    </location>
</feature>
<dbReference type="SUPFAM" id="SSF52047">
    <property type="entry name" value="RNI-like"/>
    <property type="match status" value="2"/>
</dbReference>
<gene>
    <name evidence="3" type="ORF">VNO80_07616</name>
</gene>
<organism evidence="3 4">
    <name type="scientific">Phaseolus coccineus</name>
    <name type="common">Scarlet runner bean</name>
    <name type="synonym">Phaseolus multiflorus</name>
    <dbReference type="NCBI Taxonomy" id="3886"/>
    <lineage>
        <taxon>Eukaryota</taxon>
        <taxon>Viridiplantae</taxon>
        <taxon>Streptophyta</taxon>
        <taxon>Embryophyta</taxon>
        <taxon>Tracheophyta</taxon>
        <taxon>Spermatophyta</taxon>
        <taxon>Magnoliopsida</taxon>
        <taxon>eudicotyledons</taxon>
        <taxon>Gunneridae</taxon>
        <taxon>Pentapetalae</taxon>
        <taxon>rosids</taxon>
        <taxon>fabids</taxon>
        <taxon>Fabales</taxon>
        <taxon>Fabaceae</taxon>
        <taxon>Papilionoideae</taxon>
        <taxon>50 kb inversion clade</taxon>
        <taxon>NPAAA clade</taxon>
        <taxon>indigoferoid/millettioid clade</taxon>
        <taxon>Phaseoleae</taxon>
        <taxon>Phaseolus</taxon>
    </lineage>
</organism>
<dbReference type="InterPro" id="IPR057135">
    <property type="entry name" value="At4g27190-like_LRR"/>
</dbReference>
<reference evidence="3 4" key="1">
    <citation type="submission" date="2024-01" db="EMBL/GenBank/DDBJ databases">
        <title>The genomes of 5 underutilized Papilionoideae crops provide insights into root nodulation and disease resistanc.</title>
        <authorList>
            <person name="Jiang F."/>
        </authorList>
    </citation>
    <scope>NUCLEOTIDE SEQUENCE [LARGE SCALE GENOMIC DNA]</scope>
    <source>
        <strain evidence="3">JINMINGXINNONG_FW02</strain>
        <tissue evidence="3">Leaves</tissue>
    </source>
</reference>
<dbReference type="Proteomes" id="UP001374584">
    <property type="component" value="Unassembled WGS sequence"/>
</dbReference>
<protein>
    <recommendedName>
        <fullName evidence="2">Disease resistance protein At4g27190-like leucine-rich repeats domain-containing protein</fullName>
    </recommendedName>
</protein>
<dbReference type="PANTHER" id="PTHR33463:SF145">
    <property type="entry name" value="NB-ARC DOMAIN-CONTAINING PROTEIN"/>
    <property type="match status" value="1"/>
</dbReference>
<evidence type="ECO:0000256" key="1">
    <source>
        <dbReference type="ARBA" id="ARBA00022821"/>
    </source>
</evidence>
<dbReference type="InterPro" id="IPR032675">
    <property type="entry name" value="LRR_dom_sf"/>
</dbReference>
<dbReference type="PANTHER" id="PTHR33463">
    <property type="entry name" value="NB-ARC DOMAIN-CONTAINING PROTEIN-RELATED"/>
    <property type="match status" value="1"/>
</dbReference>
<name>A0AAN9NIZ2_PHACN</name>
<keyword evidence="1" id="KW-0611">Plant defense</keyword>
<accession>A0AAN9NIZ2</accession>
<proteinExistence type="predicted"/>
<keyword evidence="4" id="KW-1185">Reference proteome</keyword>